<keyword evidence="1" id="KW-0540">Nuclease</keyword>
<dbReference type="AlphaFoldDB" id="A0A1R0KZ81"/>
<evidence type="ECO:0000313" key="1">
    <source>
        <dbReference type="EMBL" id="OLZ54656.1"/>
    </source>
</evidence>
<protein>
    <submittedName>
        <fullName evidence="1">Endonuclease</fullName>
    </submittedName>
</protein>
<dbReference type="SUPFAM" id="SSF48150">
    <property type="entry name" value="DNA-glycosylase"/>
    <property type="match status" value="1"/>
</dbReference>
<dbReference type="OrthoDB" id="3078554at2"/>
<dbReference type="RefSeq" id="WP_076157927.1">
    <property type="nucleotide sequence ID" value="NZ_JBEZVB010000068.1"/>
</dbReference>
<dbReference type="InterPro" id="IPR011257">
    <property type="entry name" value="DNA_glycosylase"/>
</dbReference>
<dbReference type="GO" id="GO:0006281">
    <property type="term" value="P:DNA repair"/>
    <property type="evidence" value="ECO:0007669"/>
    <property type="project" value="InterPro"/>
</dbReference>
<keyword evidence="2" id="KW-1185">Reference proteome</keyword>
<proteinExistence type="predicted"/>
<gene>
    <name evidence="1" type="ORF">BS329_09115</name>
</gene>
<reference evidence="1 2" key="1">
    <citation type="submission" date="2016-01" db="EMBL/GenBank/DDBJ databases">
        <title>Amycolatopsis coloradensis genome sequencing and assembly.</title>
        <authorList>
            <person name="Mayilraj S."/>
        </authorList>
    </citation>
    <scope>NUCLEOTIDE SEQUENCE [LARGE SCALE GENOMIC DNA]</scope>
    <source>
        <strain evidence="1 2">DSM 44225</strain>
    </source>
</reference>
<evidence type="ECO:0000313" key="2">
    <source>
        <dbReference type="Proteomes" id="UP000187486"/>
    </source>
</evidence>
<keyword evidence="1" id="KW-0255">Endonuclease</keyword>
<name>A0A1R0KZ81_9PSEU</name>
<dbReference type="Proteomes" id="UP000187486">
    <property type="component" value="Unassembled WGS sequence"/>
</dbReference>
<dbReference type="GO" id="GO:0004519">
    <property type="term" value="F:endonuclease activity"/>
    <property type="evidence" value="ECO:0007669"/>
    <property type="project" value="UniProtKB-KW"/>
</dbReference>
<keyword evidence="1" id="KW-0378">Hydrolase</keyword>
<dbReference type="EMBL" id="MQUQ01000004">
    <property type="protein sequence ID" value="OLZ54656.1"/>
    <property type="molecule type" value="Genomic_DNA"/>
</dbReference>
<dbReference type="STRING" id="76021.BS329_09115"/>
<comment type="caution">
    <text evidence="1">The sequence shown here is derived from an EMBL/GenBank/DDBJ whole genome shotgun (WGS) entry which is preliminary data.</text>
</comment>
<sequence>MNDERIVRRLLEHAGPTYAAEAGVKLADQPSPLYRLLVLSTLLSTRIKSDIAVDAAKELSKAKLTTPRAMADARRQHRVDALGRVHYKRYDEQTATALGESAKALLGRYSGDLRKLREEAGRDRDGITERLRKFSRIGPVGADIFCREAQLVWPELRPYFDKKALDGAKRVGLPTDADALARLTDAKKLAPLAANLVRVALDKDLADEITGD</sequence>
<accession>A0A1R0KZ81</accession>
<organism evidence="1 2">
    <name type="scientific">Amycolatopsis coloradensis</name>
    <dbReference type="NCBI Taxonomy" id="76021"/>
    <lineage>
        <taxon>Bacteria</taxon>
        <taxon>Bacillati</taxon>
        <taxon>Actinomycetota</taxon>
        <taxon>Actinomycetes</taxon>
        <taxon>Pseudonocardiales</taxon>
        <taxon>Pseudonocardiaceae</taxon>
        <taxon>Amycolatopsis</taxon>
    </lineage>
</organism>